<proteinExistence type="predicted"/>
<protein>
    <submittedName>
        <fullName evidence="2">Uncharacterized protein</fullName>
    </submittedName>
</protein>
<keyword evidence="1" id="KW-0472">Membrane</keyword>
<feature type="transmembrane region" description="Helical" evidence="1">
    <location>
        <begin position="35"/>
        <end position="59"/>
    </location>
</feature>
<feature type="transmembrane region" description="Helical" evidence="1">
    <location>
        <begin position="7"/>
        <end position="29"/>
    </location>
</feature>
<organism evidence="2 3">
    <name type="scientific">Marinomonas balearica</name>
    <dbReference type="NCBI Taxonomy" id="491947"/>
    <lineage>
        <taxon>Bacteria</taxon>
        <taxon>Pseudomonadati</taxon>
        <taxon>Pseudomonadota</taxon>
        <taxon>Gammaproteobacteria</taxon>
        <taxon>Oceanospirillales</taxon>
        <taxon>Oceanospirillaceae</taxon>
        <taxon>Marinomonas</taxon>
    </lineage>
</organism>
<evidence type="ECO:0000313" key="3">
    <source>
        <dbReference type="Proteomes" id="UP000294656"/>
    </source>
</evidence>
<keyword evidence="1" id="KW-1133">Transmembrane helix</keyword>
<gene>
    <name evidence="2" type="ORF">DFP79_0750</name>
</gene>
<accession>A0A4R6MDG7</accession>
<dbReference type="AlphaFoldDB" id="A0A4R6MDG7"/>
<name>A0A4R6MDG7_9GAMM</name>
<comment type="caution">
    <text evidence="2">The sequence shown here is derived from an EMBL/GenBank/DDBJ whole genome shotgun (WGS) entry which is preliminary data.</text>
</comment>
<keyword evidence="1" id="KW-0812">Transmembrane</keyword>
<reference evidence="2 3" key="1">
    <citation type="submission" date="2019-03" db="EMBL/GenBank/DDBJ databases">
        <title>Genomic Encyclopedia of Type Strains, Phase III (KMG-III): the genomes of soil and plant-associated and newly described type strains.</title>
        <authorList>
            <person name="Whitman W."/>
        </authorList>
    </citation>
    <scope>NUCLEOTIDE SEQUENCE [LARGE SCALE GENOMIC DNA]</scope>
    <source>
        <strain evidence="2 3">CECT 7378</strain>
    </source>
</reference>
<dbReference type="EMBL" id="SNXC01000009">
    <property type="protein sequence ID" value="TDO99748.1"/>
    <property type="molecule type" value="Genomic_DNA"/>
</dbReference>
<dbReference type="Proteomes" id="UP000294656">
    <property type="component" value="Unassembled WGS sequence"/>
</dbReference>
<sequence length="117" mass="13484">MLITFHNIKYILIMCFKMSVAIFLFRGFFSEIELNIVNLIPFLLSSVIGATLAFLYLYLFPSQRKYKFLTFFIPGVVLEVLIITTGLSNFWLIDELILMLCFIIGGQELSKPESKSL</sequence>
<evidence type="ECO:0000256" key="1">
    <source>
        <dbReference type="SAM" id="Phobius"/>
    </source>
</evidence>
<feature type="transmembrane region" description="Helical" evidence="1">
    <location>
        <begin position="66"/>
        <end position="84"/>
    </location>
</feature>
<evidence type="ECO:0000313" key="2">
    <source>
        <dbReference type="EMBL" id="TDO99748.1"/>
    </source>
</evidence>
<keyword evidence="3" id="KW-1185">Reference proteome</keyword>